<comment type="caution">
    <text evidence="1">The sequence shown here is derived from an EMBL/GenBank/DDBJ whole genome shotgun (WGS) entry which is preliminary data.</text>
</comment>
<name>A0A9P5Z3M7_9AGAR</name>
<dbReference type="AlphaFoldDB" id="A0A9P5Z3M7"/>
<evidence type="ECO:0000313" key="2">
    <source>
        <dbReference type="Proteomes" id="UP000807469"/>
    </source>
</evidence>
<protein>
    <submittedName>
        <fullName evidence="1">Uncharacterized protein</fullName>
    </submittedName>
</protein>
<organism evidence="1 2">
    <name type="scientific">Pholiota conissans</name>
    <dbReference type="NCBI Taxonomy" id="109636"/>
    <lineage>
        <taxon>Eukaryota</taxon>
        <taxon>Fungi</taxon>
        <taxon>Dikarya</taxon>
        <taxon>Basidiomycota</taxon>
        <taxon>Agaricomycotina</taxon>
        <taxon>Agaricomycetes</taxon>
        <taxon>Agaricomycetidae</taxon>
        <taxon>Agaricales</taxon>
        <taxon>Agaricineae</taxon>
        <taxon>Strophariaceae</taxon>
        <taxon>Pholiota</taxon>
    </lineage>
</organism>
<evidence type="ECO:0000313" key="1">
    <source>
        <dbReference type="EMBL" id="KAF9480221.1"/>
    </source>
</evidence>
<dbReference type="Proteomes" id="UP000807469">
    <property type="component" value="Unassembled WGS sequence"/>
</dbReference>
<accession>A0A9P5Z3M7</accession>
<gene>
    <name evidence="1" type="ORF">BDN70DRAFT_624347</name>
</gene>
<dbReference type="EMBL" id="MU155198">
    <property type="protein sequence ID" value="KAF9480221.1"/>
    <property type="molecule type" value="Genomic_DNA"/>
</dbReference>
<proteinExistence type="predicted"/>
<reference evidence="1" key="1">
    <citation type="submission" date="2020-11" db="EMBL/GenBank/DDBJ databases">
        <authorList>
            <consortium name="DOE Joint Genome Institute"/>
            <person name="Ahrendt S."/>
            <person name="Riley R."/>
            <person name="Andreopoulos W."/>
            <person name="Labutti K."/>
            <person name="Pangilinan J."/>
            <person name="Ruiz-Duenas F.J."/>
            <person name="Barrasa J.M."/>
            <person name="Sanchez-Garcia M."/>
            <person name="Camarero S."/>
            <person name="Miyauchi S."/>
            <person name="Serrano A."/>
            <person name="Linde D."/>
            <person name="Babiker R."/>
            <person name="Drula E."/>
            <person name="Ayuso-Fernandez I."/>
            <person name="Pacheco R."/>
            <person name="Padilla G."/>
            <person name="Ferreira P."/>
            <person name="Barriuso J."/>
            <person name="Kellner H."/>
            <person name="Castanera R."/>
            <person name="Alfaro M."/>
            <person name="Ramirez L."/>
            <person name="Pisabarro A.G."/>
            <person name="Kuo A."/>
            <person name="Tritt A."/>
            <person name="Lipzen A."/>
            <person name="He G."/>
            <person name="Yan M."/>
            <person name="Ng V."/>
            <person name="Cullen D."/>
            <person name="Martin F."/>
            <person name="Rosso M.-N."/>
            <person name="Henrissat B."/>
            <person name="Hibbett D."/>
            <person name="Martinez A.T."/>
            <person name="Grigoriev I.V."/>
        </authorList>
    </citation>
    <scope>NUCLEOTIDE SEQUENCE</scope>
    <source>
        <strain evidence="1">CIRM-BRFM 674</strain>
    </source>
</reference>
<sequence>MDLERYGRCISERQMENVDLLAPFHVFLISHFLTTTRAWGSQEDGSDPGLLGRASTTIRVTTTTPSLPPHSTHIDSLRLSATLLPYPFSLFRFACFFGVSMTSERVWVVFGVYPFRPRASADVSFALRSSGWRLAVPARAQIIFLSSFFLSFFRSLIVAFDSDS</sequence>
<keyword evidence="2" id="KW-1185">Reference proteome</keyword>